<sequence length="269" mass="30464">MEAATSPSSPTNATLRSYQNYYFYSVPASPAAHCPSLSDRATTSRTNSDTESETCEFKFATSPNEPRWGGQPIHDSHILPLKLPPRLQSPSFTPPPSHRGSMAKRRFLGLGFKTSDFDPFMAAVERIQKEENPPYQTTQSCEPLCGKNDRNVTRETARREHTAKARLEAIEGRKNASACYTQAIKRRVLGLRLNNNDFDPFMAAVERIRKEDSPPYQRTQYCEPLRGKNGRKVTVDIAPSEKYTAEARLEAVKDRMNRQGILACFRFRK</sequence>
<gene>
    <name evidence="2" type="ORF">OPV22_028949</name>
</gene>
<name>A0AAV8P4K4_ENSVE</name>
<evidence type="ECO:0000256" key="1">
    <source>
        <dbReference type="SAM" id="MobiDB-lite"/>
    </source>
</evidence>
<dbReference type="EMBL" id="JAQQAF010000008">
    <property type="protein sequence ID" value="KAJ8466397.1"/>
    <property type="molecule type" value="Genomic_DNA"/>
</dbReference>
<protein>
    <submittedName>
        <fullName evidence="2">Uncharacterized protein</fullName>
    </submittedName>
</protein>
<evidence type="ECO:0000313" key="2">
    <source>
        <dbReference type="EMBL" id="KAJ8466397.1"/>
    </source>
</evidence>
<dbReference type="Proteomes" id="UP001222027">
    <property type="component" value="Unassembled WGS sequence"/>
</dbReference>
<feature type="region of interest" description="Disordered" evidence="1">
    <location>
        <begin position="31"/>
        <end position="101"/>
    </location>
</feature>
<accession>A0AAV8P4K4</accession>
<comment type="caution">
    <text evidence="2">The sequence shown here is derived from an EMBL/GenBank/DDBJ whole genome shotgun (WGS) entry which is preliminary data.</text>
</comment>
<reference evidence="2 3" key="1">
    <citation type="submission" date="2022-12" db="EMBL/GenBank/DDBJ databases">
        <title>Chromosome-scale assembly of the Ensete ventricosum genome.</title>
        <authorList>
            <person name="Dussert Y."/>
            <person name="Stocks J."/>
            <person name="Wendawek A."/>
            <person name="Woldeyes F."/>
            <person name="Nichols R.A."/>
            <person name="Borrell J.S."/>
        </authorList>
    </citation>
    <scope>NUCLEOTIDE SEQUENCE [LARGE SCALE GENOMIC DNA]</scope>
    <source>
        <strain evidence="3">cv. Maze</strain>
        <tissue evidence="2">Seeds</tissue>
    </source>
</reference>
<keyword evidence="3" id="KW-1185">Reference proteome</keyword>
<organism evidence="2 3">
    <name type="scientific">Ensete ventricosum</name>
    <name type="common">Abyssinian banana</name>
    <name type="synonym">Musa ensete</name>
    <dbReference type="NCBI Taxonomy" id="4639"/>
    <lineage>
        <taxon>Eukaryota</taxon>
        <taxon>Viridiplantae</taxon>
        <taxon>Streptophyta</taxon>
        <taxon>Embryophyta</taxon>
        <taxon>Tracheophyta</taxon>
        <taxon>Spermatophyta</taxon>
        <taxon>Magnoliopsida</taxon>
        <taxon>Liliopsida</taxon>
        <taxon>Zingiberales</taxon>
        <taxon>Musaceae</taxon>
        <taxon>Ensete</taxon>
    </lineage>
</organism>
<proteinExistence type="predicted"/>
<dbReference type="AlphaFoldDB" id="A0AAV8P4K4"/>
<feature type="compositionally biased region" description="Polar residues" evidence="1">
    <location>
        <begin position="39"/>
        <end position="49"/>
    </location>
</feature>
<evidence type="ECO:0000313" key="3">
    <source>
        <dbReference type="Proteomes" id="UP001222027"/>
    </source>
</evidence>